<gene>
    <name evidence="2" type="ordered locus">FsymDg_3292</name>
</gene>
<dbReference type="STRING" id="656024.FsymDg_3292"/>
<organism evidence="2 3">
    <name type="scientific">Candidatus Protofrankia datiscae</name>
    <dbReference type="NCBI Taxonomy" id="2716812"/>
    <lineage>
        <taxon>Bacteria</taxon>
        <taxon>Bacillati</taxon>
        <taxon>Actinomycetota</taxon>
        <taxon>Actinomycetes</taxon>
        <taxon>Frankiales</taxon>
        <taxon>Frankiaceae</taxon>
        <taxon>Protofrankia</taxon>
    </lineage>
</organism>
<evidence type="ECO:0000259" key="1">
    <source>
        <dbReference type="Pfam" id="PF07179"/>
    </source>
</evidence>
<dbReference type="eggNOG" id="COG1404">
    <property type="taxonomic scope" value="Bacteria"/>
</dbReference>
<proteinExistence type="predicted"/>
<dbReference type="Pfam" id="PF07179">
    <property type="entry name" value="SseB"/>
    <property type="match status" value="1"/>
</dbReference>
<accession>F8AZV7</accession>
<dbReference type="InterPro" id="IPR009839">
    <property type="entry name" value="SseB_N"/>
</dbReference>
<dbReference type="AlphaFoldDB" id="F8AZV7"/>
<dbReference type="KEGG" id="fsy:FsymDg_3292"/>
<reference evidence="2 3" key="1">
    <citation type="submission" date="2011-05" db="EMBL/GenBank/DDBJ databases">
        <title>Complete sequence of chromosome of Frankia symbiont of Datisca glomerata.</title>
        <authorList>
            <consortium name="US DOE Joint Genome Institute"/>
            <person name="Lucas S."/>
            <person name="Han J."/>
            <person name="Lapidus A."/>
            <person name="Cheng J.-F."/>
            <person name="Goodwin L."/>
            <person name="Pitluck S."/>
            <person name="Peters L."/>
            <person name="Mikhailova N."/>
            <person name="Chertkov O."/>
            <person name="Teshima H."/>
            <person name="Han C."/>
            <person name="Tapia R."/>
            <person name="Land M."/>
            <person name="Hauser L."/>
            <person name="Kyrpides N."/>
            <person name="Ivanova N."/>
            <person name="Pagani I."/>
            <person name="Berry A."/>
            <person name="Pawlowski K."/>
            <person name="Persson T."/>
            <person name="Vanden Heuvel B."/>
            <person name="Benson D."/>
            <person name="Woyke T."/>
        </authorList>
    </citation>
    <scope>NUCLEOTIDE SEQUENCE [LARGE SCALE GENOMIC DNA]</scope>
    <source>
        <strain evidence="3">4085684</strain>
    </source>
</reference>
<name>F8AZV7_9ACTN</name>
<evidence type="ECO:0000313" key="3">
    <source>
        <dbReference type="Proteomes" id="UP000001549"/>
    </source>
</evidence>
<evidence type="ECO:0000313" key="2">
    <source>
        <dbReference type="EMBL" id="AEH10596.1"/>
    </source>
</evidence>
<sequence>MERELLTPSGQGDRGDADETLRAALVSRDEPAVAAALAGARVFVAIEARLVETDGDTGAEKTSEMVLVTLRVPSGATAIPAFSSVEALARWRRAARPVPVPGRLLGAEAVRAGHRAIVLDIAGPVMATIDGDLLRQLAAA</sequence>
<dbReference type="EMBL" id="CP002801">
    <property type="protein sequence ID" value="AEH10596.1"/>
    <property type="molecule type" value="Genomic_DNA"/>
</dbReference>
<dbReference type="HOGENOM" id="CLU_1832229_0_0_11"/>
<protein>
    <recommendedName>
        <fullName evidence="1">SseB protein N-terminal domain-containing protein</fullName>
    </recommendedName>
</protein>
<dbReference type="Proteomes" id="UP000001549">
    <property type="component" value="Chromosome"/>
</dbReference>
<feature type="domain" description="SseB protein N-terminal" evidence="1">
    <location>
        <begin position="21"/>
        <end position="135"/>
    </location>
</feature>
<dbReference type="RefSeq" id="WP_013874488.1">
    <property type="nucleotide sequence ID" value="NC_015656.1"/>
</dbReference>
<keyword evidence="3" id="KW-1185">Reference proteome</keyword>